<feature type="compositionally biased region" description="Basic and acidic residues" evidence="1">
    <location>
        <begin position="27"/>
        <end position="42"/>
    </location>
</feature>
<dbReference type="Proteomes" id="UP000327468">
    <property type="component" value="Chromosome 26"/>
</dbReference>
<dbReference type="AlphaFoldDB" id="A0A5N5JX63"/>
<evidence type="ECO:0000313" key="2">
    <source>
        <dbReference type="EMBL" id="KAB5523789.1"/>
    </source>
</evidence>
<name>A0A5N5JX63_PANHP</name>
<reference evidence="2 3" key="1">
    <citation type="submission" date="2019-06" db="EMBL/GenBank/DDBJ databases">
        <title>A chromosome-scale genome assembly of the striped catfish, Pangasianodon hypophthalmus.</title>
        <authorList>
            <person name="Wen M."/>
            <person name="Zahm M."/>
            <person name="Roques C."/>
            <person name="Cabau C."/>
            <person name="Klopp C."/>
            <person name="Donnadieu C."/>
            <person name="Jouanno E."/>
            <person name="Avarre J.-C."/>
            <person name="Campet M."/>
            <person name="Ha T.T.T."/>
            <person name="Dugue R."/>
            <person name="Lampietro C."/>
            <person name="Louis A."/>
            <person name="Herpin A."/>
            <person name="Echchiki A."/>
            <person name="Berthelot C."/>
            <person name="Parey E."/>
            <person name="Roest-Crollius H."/>
            <person name="Braasch I."/>
            <person name="Postlethwait J."/>
            <person name="Bobe J."/>
            <person name="Montfort J."/>
            <person name="Bouchez O."/>
            <person name="Begum T."/>
            <person name="Schartl M."/>
            <person name="Guiguen Y."/>
        </authorList>
    </citation>
    <scope>NUCLEOTIDE SEQUENCE [LARGE SCALE GENOMIC DNA]</scope>
    <source>
        <strain evidence="2 3">Indonesia</strain>
        <tissue evidence="2">Blood</tissue>
    </source>
</reference>
<comment type="caution">
    <text evidence="2">The sequence shown here is derived from an EMBL/GenBank/DDBJ whole genome shotgun (WGS) entry which is preliminary data.</text>
</comment>
<dbReference type="EMBL" id="VFJC01000027">
    <property type="protein sequence ID" value="KAB5523789.1"/>
    <property type="molecule type" value="Genomic_DNA"/>
</dbReference>
<dbReference type="GO" id="GO:0003677">
    <property type="term" value="F:DNA binding"/>
    <property type="evidence" value="ECO:0007669"/>
    <property type="project" value="InterPro"/>
</dbReference>
<accession>A0A5N5JX63</accession>
<feature type="region of interest" description="Disordered" evidence="1">
    <location>
        <begin position="1"/>
        <end position="42"/>
    </location>
</feature>
<gene>
    <name evidence="2" type="ORF">PHYPO_G00156460</name>
</gene>
<sequence>METVAMETGESSAEEGRVKTSLPDPPSSDKQEVAHSDDASALRKCDGGENAEISEEEDVLSFVARPWRVVDGSLNRPVCKGMLEALLLHIMTHPGVPEPALLQHYSGVLQPMVILDLLKVLEELGCVIKRFTVNRPKASLFSRSGIPKVKGHGEVSVMEDVVAFYEPTVDCSLRISKLFPHESSWNRWVQLCAR</sequence>
<dbReference type="PANTHER" id="PTHR15180:SF1">
    <property type="entry name" value="GENERAL TRANSCRIPTION FACTOR 3C POLYPEPTIDE 1"/>
    <property type="match status" value="1"/>
</dbReference>
<dbReference type="InterPro" id="IPR044210">
    <property type="entry name" value="Tfc3-like"/>
</dbReference>
<dbReference type="PANTHER" id="PTHR15180">
    <property type="entry name" value="GENERAL TRANSCRIPTION FACTOR 3C POLYPEPTIDE 1"/>
    <property type="match status" value="1"/>
</dbReference>
<dbReference type="GO" id="GO:0006384">
    <property type="term" value="P:transcription initiation at RNA polymerase III promoter"/>
    <property type="evidence" value="ECO:0007669"/>
    <property type="project" value="InterPro"/>
</dbReference>
<proteinExistence type="predicted"/>
<dbReference type="GO" id="GO:0000127">
    <property type="term" value="C:transcription factor TFIIIC complex"/>
    <property type="evidence" value="ECO:0007669"/>
    <property type="project" value="InterPro"/>
</dbReference>
<evidence type="ECO:0000256" key="1">
    <source>
        <dbReference type="SAM" id="MobiDB-lite"/>
    </source>
</evidence>
<keyword evidence="3" id="KW-1185">Reference proteome</keyword>
<evidence type="ECO:0000313" key="3">
    <source>
        <dbReference type="Proteomes" id="UP000327468"/>
    </source>
</evidence>
<organism evidence="2 3">
    <name type="scientific">Pangasianodon hypophthalmus</name>
    <name type="common">Striped catfish</name>
    <name type="synonym">Helicophagus hypophthalmus</name>
    <dbReference type="NCBI Taxonomy" id="310915"/>
    <lineage>
        <taxon>Eukaryota</taxon>
        <taxon>Metazoa</taxon>
        <taxon>Chordata</taxon>
        <taxon>Craniata</taxon>
        <taxon>Vertebrata</taxon>
        <taxon>Euteleostomi</taxon>
        <taxon>Actinopterygii</taxon>
        <taxon>Neopterygii</taxon>
        <taxon>Teleostei</taxon>
        <taxon>Ostariophysi</taxon>
        <taxon>Siluriformes</taxon>
        <taxon>Pangasiidae</taxon>
        <taxon>Pangasianodon</taxon>
    </lineage>
</organism>
<dbReference type="GO" id="GO:0042791">
    <property type="term" value="P:5S class rRNA transcription by RNA polymerase III"/>
    <property type="evidence" value="ECO:0007669"/>
    <property type="project" value="TreeGrafter"/>
</dbReference>
<protein>
    <submittedName>
        <fullName evidence="2">Uncharacterized protein</fullName>
    </submittedName>
</protein>